<feature type="DNA-binding region" description="Homeobox" evidence="5">
    <location>
        <begin position="104"/>
        <end position="163"/>
    </location>
</feature>
<dbReference type="Gene3D" id="1.10.10.60">
    <property type="entry name" value="Homeodomain-like"/>
    <property type="match status" value="5"/>
</dbReference>
<evidence type="ECO:0000256" key="7">
    <source>
        <dbReference type="SAM" id="MobiDB-lite"/>
    </source>
</evidence>
<dbReference type="PANTHER" id="PTHR46123">
    <property type="entry name" value="MIX-TYPE HOMEOBOX GENE 1-RELATED"/>
    <property type="match status" value="1"/>
</dbReference>
<feature type="compositionally biased region" description="Pro residues" evidence="7">
    <location>
        <begin position="1012"/>
        <end position="1021"/>
    </location>
</feature>
<protein>
    <recommendedName>
        <fullName evidence="8">Homeobox domain-containing protein</fullName>
    </recommendedName>
</protein>
<accession>A0AAD4TWE6</accession>
<feature type="region of interest" description="Disordered" evidence="7">
    <location>
        <begin position="429"/>
        <end position="482"/>
    </location>
</feature>
<gene>
    <name evidence="9" type="ORF">MG293_014861</name>
</gene>
<organism evidence="9 10">
    <name type="scientific">Ovis ammon polii</name>
    <dbReference type="NCBI Taxonomy" id="230172"/>
    <lineage>
        <taxon>Eukaryota</taxon>
        <taxon>Metazoa</taxon>
        <taxon>Chordata</taxon>
        <taxon>Craniata</taxon>
        <taxon>Vertebrata</taxon>
        <taxon>Euteleostomi</taxon>
        <taxon>Mammalia</taxon>
        <taxon>Eutheria</taxon>
        <taxon>Laurasiatheria</taxon>
        <taxon>Artiodactyla</taxon>
        <taxon>Ruminantia</taxon>
        <taxon>Pecora</taxon>
        <taxon>Bovidae</taxon>
        <taxon>Caprinae</taxon>
        <taxon>Ovis</taxon>
    </lineage>
</organism>
<feature type="region of interest" description="Disordered" evidence="7">
    <location>
        <begin position="702"/>
        <end position="755"/>
    </location>
</feature>
<feature type="region of interest" description="Disordered" evidence="7">
    <location>
        <begin position="1380"/>
        <end position="1412"/>
    </location>
</feature>
<keyword evidence="2 5" id="KW-0238">DNA-binding</keyword>
<feature type="compositionally biased region" description="Low complexity" evidence="7">
    <location>
        <begin position="1252"/>
        <end position="1266"/>
    </location>
</feature>
<comment type="subcellular location">
    <subcellularLocation>
        <location evidence="1 5 6">Nucleus</location>
    </subcellularLocation>
</comment>
<comment type="caution">
    <text evidence="9">The sequence shown here is derived from an EMBL/GenBank/DDBJ whole genome shotgun (WGS) entry which is preliminary data.</text>
</comment>
<feature type="compositionally biased region" description="Low complexity" evidence="7">
    <location>
        <begin position="706"/>
        <end position="720"/>
    </location>
</feature>
<dbReference type="EMBL" id="JAKZEL010000019">
    <property type="protein sequence ID" value="KAI4534001.1"/>
    <property type="molecule type" value="Genomic_DNA"/>
</dbReference>
<evidence type="ECO:0000256" key="4">
    <source>
        <dbReference type="ARBA" id="ARBA00023242"/>
    </source>
</evidence>
<feature type="region of interest" description="Disordered" evidence="7">
    <location>
        <begin position="975"/>
        <end position="1028"/>
    </location>
</feature>
<evidence type="ECO:0000256" key="1">
    <source>
        <dbReference type="ARBA" id="ARBA00004123"/>
    </source>
</evidence>
<feature type="region of interest" description="Disordered" evidence="7">
    <location>
        <begin position="156"/>
        <end position="209"/>
    </location>
</feature>
<dbReference type="GO" id="GO:0000981">
    <property type="term" value="F:DNA-binding transcription factor activity, RNA polymerase II-specific"/>
    <property type="evidence" value="ECO:0007669"/>
    <property type="project" value="TreeGrafter"/>
</dbReference>
<feature type="compositionally biased region" description="Pro residues" evidence="7">
    <location>
        <begin position="1285"/>
        <end position="1294"/>
    </location>
</feature>
<dbReference type="PANTHER" id="PTHR46123:SF3">
    <property type="entry name" value="DOUBLE HOMEOBOX PROTEIN 1-RELATED"/>
    <property type="match status" value="1"/>
</dbReference>
<feature type="region of interest" description="Disordered" evidence="7">
    <location>
        <begin position="1248"/>
        <end position="1301"/>
    </location>
</feature>
<feature type="DNA-binding region" description="Homeobox" evidence="5">
    <location>
        <begin position="650"/>
        <end position="709"/>
    </location>
</feature>
<keyword evidence="4 5" id="KW-0539">Nucleus</keyword>
<feature type="DNA-binding region" description="Homeobox" evidence="5">
    <location>
        <begin position="1196"/>
        <end position="1255"/>
    </location>
</feature>
<dbReference type="GO" id="GO:0005634">
    <property type="term" value="C:nucleus"/>
    <property type="evidence" value="ECO:0007669"/>
    <property type="project" value="UniProtKB-SubCell"/>
</dbReference>
<feature type="DNA-binding region" description="Homeobox" evidence="5">
    <location>
        <begin position="923"/>
        <end position="982"/>
    </location>
</feature>
<evidence type="ECO:0000313" key="9">
    <source>
        <dbReference type="EMBL" id="KAI4534001.1"/>
    </source>
</evidence>
<feature type="domain" description="Homeobox" evidence="8">
    <location>
        <begin position="375"/>
        <end position="435"/>
    </location>
</feature>
<evidence type="ECO:0000256" key="5">
    <source>
        <dbReference type="PROSITE-ProRule" id="PRU00108"/>
    </source>
</evidence>
<dbReference type="PROSITE" id="PS50071">
    <property type="entry name" value="HOMEOBOX_2"/>
    <property type="match status" value="5"/>
</dbReference>
<evidence type="ECO:0000256" key="2">
    <source>
        <dbReference type="ARBA" id="ARBA00023125"/>
    </source>
</evidence>
<feature type="compositionally biased region" description="Low complexity" evidence="7">
    <location>
        <begin position="979"/>
        <end position="993"/>
    </location>
</feature>
<feature type="DNA-binding region" description="Homeobox" evidence="5">
    <location>
        <begin position="377"/>
        <end position="436"/>
    </location>
</feature>
<keyword evidence="3 5" id="KW-0371">Homeobox</keyword>
<dbReference type="SMART" id="SM00389">
    <property type="entry name" value="HOX"/>
    <property type="match status" value="5"/>
</dbReference>
<name>A0AAD4TWE6_OVIAM</name>
<dbReference type="SUPFAM" id="SSF46689">
    <property type="entry name" value="Homeodomain-like"/>
    <property type="match status" value="5"/>
</dbReference>
<evidence type="ECO:0000256" key="6">
    <source>
        <dbReference type="RuleBase" id="RU000682"/>
    </source>
</evidence>
<dbReference type="InterPro" id="IPR001356">
    <property type="entry name" value="HD"/>
</dbReference>
<dbReference type="InterPro" id="IPR051306">
    <property type="entry name" value="Homeobox_regulator"/>
</dbReference>
<feature type="compositionally biased region" description="Pro residues" evidence="7">
    <location>
        <begin position="739"/>
        <end position="748"/>
    </location>
</feature>
<feature type="domain" description="Homeobox" evidence="8">
    <location>
        <begin position="1194"/>
        <end position="1254"/>
    </location>
</feature>
<feature type="compositionally biased region" description="Low complexity" evidence="7">
    <location>
        <begin position="160"/>
        <end position="174"/>
    </location>
</feature>
<feature type="compositionally biased region" description="Low complexity" evidence="7">
    <location>
        <begin position="433"/>
        <end position="447"/>
    </location>
</feature>
<feature type="domain" description="Homeobox" evidence="8">
    <location>
        <begin position="648"/>
        <end position="708"/>
    </location>
</feature>
<reference evidence="9" key="1">
    <citation type="submission" date="2022-03" db="EMBL/GenBank/DDBJ databases">
        <title>Genomic analyses of argali, domestic sheep and their hybrids provide insights into chromosomal evolution, heterosis and genetic basis of agronomic traits.</title>
        <authorList>
            <person name="Li M."/>
        </authorList>
    </citation>
    <scope>NUCLEOTIDE SEQUENCE</scope>
    <source>
        <strain evidence="9">CAU-MHL-2022a</strain>
        <tissue evidence="9">Skin</tissue>
    </source>
</reference>
<feature type="compositionally biased region" description="Pro residues" evidence="7">
    <location>
        <begin position="193"/>
        <end position="202"/>
    </location>
</feature>
<dbReference type="InterPro" id="IPR009057">
    <property type="entry name" value="Homeodomain-like_sf"/>
</dbReference>
<keyword evidence="10" id="KW-1185">Reference proteome</keyword>
<feature type="compositionally biased region" description="Pro residues" evidence="7">
    <location>
        <begin position="466"/>
        <end position="475"/>
    </location>
</feature>
<evidence type="ECO:0000256" key="3">
    <source>
        <dbReference type="ARBA" id="ARBA00023155"/>
    </source>
</evidence>
<evidence type="ECO:0000313" key="10">
    <source>
        <dbReference type="Proteomes" id="UP001214576"/>
    </source>
</evidence>
<dbReference type="Proteomes" id="UP001214576">
    <property type="component" value="Unassembled WGS sequence"/>
</dbReference>
<dbReference type="Pfam" id="PF00046">
    <property type="entry name" value="Homeodomain"/>
    <property type="match status" value="5"/>
</dbReference>
<evidence type="ECO:0000259" key="8">
    <source>
        <dbReference type="PROSITE" id="PS50071"/>
    </source>
</evidence>
<feature type="domain" description="Homeobox" evidence="8">
    <location>
        <begin position="102"/>
        <end position="162"/>
    </location>
</feature>
<feature type="domain" description="Homeobox" evidence="8">
    <location>
        <begin position="921"/>
        <end position="981"/>
    </location>
</feature>
<dbReference type="GO" id="GO:0000977">
    <property type="term" value="F:RNA polymerase II transcription regulatory region sequence-specific DNA binding"/>
    <property type="evidence" value="ECO:0007669"/>
    <property type="project" value="TreeGrafter"/>
</dbReference>
<proteinExistence type="predicted"/>
<feature type="compositionally biased region" description="Pro residues" evidence="7">
    <location>
        <begin position="1396"/>
        <end position="1406"/>
    </location>
</feature>
<dbReference type="CDD" id="cd00086">
    <property type="entry name" value="homeodomain"/>
    <property type="match status" value="5"/>
</dbReference>
<sequence length="1576" mass="165200">MCRRSLLANPSPKEGLDPVVSESVRTPCLFPCEPPCDGKHGLCSCQPREARLPPTGIVMEGNLGAAPLRRLHGMPPPPPDGWKHAAVDRSGVVVFTVGPVATGSRRRRLVLRLSQKDALQALFQQNPYPGIATRERLARELGIAESRVQVWFQNRRARHPQQSPSGPGGAAATTPPAPEDRRTPPAVQSTSPPLRPSPPQESMPPSAAPAAPFGAPAFWVPGTAPGVCVGQPLMIFMVQPSPVALRPSGKPPPPAQYGVTDLALPPASSRHAQMCRRSLLANPSPKEGLDPVVSESVRTPCLFPCEPPCDGKHGLCSCQPREARLPPTGIVMEGNLGAAPLRRLHGMPPPPPDGWKHAAVDRSGVVVFTVGPVATGSRRRRLVLRLSQKDALQALFQQNPYPGIATRERLARELGIAESRVQVWFQNRRARHPQQSPSGPGGAAATTPPAPEDRRTPPAVQSTSPPLRPSPPQESMPPSAAPAAPFGAPAFWVPGTAPGVCVGQPLMIFMVQPSPVALRPSGKPPPPAQYGVTDLALPPASSRHAQMCRRSLLANPSPKEGLDPVVSESVRTPCLFPCEPPCDGKHGLCSCQPREARLPPTGIVMEGNLGAAPLRRLHGMPPPPPDGWKHAAVDRSGVVVFTVGPVATGSRRRRLVLRLSQKDALQALFQQNPYPGIATRERLARELGIAESRVQVWFQNRRARHPQQSPSGPGGAAATTPPAPEDRRTPPAVQSTSPPLRPSPPQESMPPSAAPAAPFGAPAFWVPGTAPGVCVGQPLMIFMVQPSPVALRPSGKPPPPAQYGVTDLALPPASSRHAQMCRRSLLANPSPKEGLDPVVSESVRTPCLFPCEPPCDGKHGLCSCQPREARLPPTGIVMEGNLGAAPLRRLHGMPPPPPDGWKHAAVDRSGVVVFTVGPVATGSRRRRLVLRLSQKDALQALFQQNPYPGIATRERLARELGIAESRVQVWFQNRRARHPQQSPSGPGGAAATTPPAPEDRRTPPAVQSTSPPLRPSPPQESMPPSAAPAAPFGAPAFWVPGTAPGVCVGQPLMIFMVQPSPVALRPSGKPPPPAQYGVTDLALPPASSRHAQMCRRSLLANPSPKEGLDPVVSESVRTPCLFPCEPPCDGKHGLCSCQPREARLPPTGIVMEGNLGAAPLRRLHGMPPPPPDGWKHAAVDRSGVVVFTVGPVATGSRRRRLVLRLSQKDALQALFQQNPYPGIATRERLARELGIAESRVQVWFQNRRARHPQQSPSGPGGAAATTPPAPEDRRTPPAVQSTSPPLRPSPPQESMPPSAAPAAPFGAPAFWVPGTAPGVCVGQPLMIFMVQPSPVALRPSGKPPPPAQVAVPWAVSSPAVTALGQPGQGAILPPAQPEAHIPRWPGSPYGEGAAPPLEPQPQPRSLPSPTSLLDGLLAAAGAPASPGPSPGPSAVAVRQAALAGTPSLVEQISAATGIHATPGPSLGPCAGERAHLALPGSPSVQDALLASLGIPGSPGPFPGSSPVVAGAHPAFPGSPSLIEEILAATATRDTPWSPPGPPAWDEGVEATLEAPLSEEDYQALLDMLPGSPGPGA</sequence>